<dbReference type="RefSeq" id="WP_054553059.1">
    <property type="nucleotide sequence ID" value="NZ_LJTC01000006.1"/>
</dbReference>
<dbReference type="AlphaFoldDB" id="A0A0P7E7Q7"/>
<accession>A0A0P7E7Q7</accession>
<evidence type="ECO:0008006" key="4">
    <source>
        <dbReference type="Google" id="ProtNLM"/>
    </source>
</evidence>
<keyword evidence="1" id="KW-0732">Signal</keyword>
<protein>
    <recommendedName>
        <fullName evidence="4">Peptidoglycan-binding protein, CsiV</fullName>
    </recommendedName>
</protein>
<organism evidence="2 3">
    <name type="scientific">Pseudoalteromonas lipolytica</name>
    <dbReference type="NCBI Taxonomy" id="570156"/>
    <lineage>
        <taxon>Bacteria</taxon>
        <taxon>Pseudomonadati</taxon>
        <taxon>Pseudomonadota</taxon>
        <taxon>Gammaproteobacteria</taxon>
        <taxon>Alteromonadales</taxon>
        <taxon>Pseudoalteromonadaceae</taxon>
        <taxon>Pseudoalteromonas</taxon>
    </lineage>
</organism>
<evidence type="ECO:0000256" key="1">
    <source>
        <dbReference type="SAM" id="SignalP"/>
    </source>
</evidence>
<dbReference type="InterPro" id="IPR021241">
    <property type="entry name" value="CsiV"/>
</dbReference>
<dbReference type="OrthoDB" id="5566524at2"/>
<dbReference type="PATRIC" id="fig|570156.3.peg.3282"/>
<reference evidence="2 3" key="1">
    <citation type="submission" date="2015-09" db="EMBL/GenBank/DDBJ databases">
        <title>Draft Genome Sequence of Pseudoalteromonas lipolytica UCD-48B.</title>
        <authorList>
            <person name="Krusor M."/>
            <person name="Coil D.A."/>
            <person name="Lang J.M."/>
            <person name="Eisen J.A."/>
            <person name="Alexiev A."/>
        </authorList>
    </citation>
    <scope>NUCLEOTIDE SEQUENCE [LARGE SCALE GENOMIC DNA]</scope>
    <source>
        <strain evidence="2 3">UCD-48B</strain>
    </source>
</reference>
<evidence type="ECO:0000313" key="2">
    <source>
        <dbReference type="EMBL" id="KPM83603.1"/>
    </source>
</evidence>
<comment type="caution">
    <text evidence="2">The sequence shown here is derived from an EMBL/GenBank/DDBJ whole genome shotgun (WGS) entry which is preliminary data.</text>
</comment>
<feature type="signal peptide" evidence="1">
    <location>
        <begin position="1"/>
        <end position="20"/>
    </location>
</feature>
<name>A0A0P7E7Q7_9GAMM</name>
<dbReference type="STRING" id="570156.AOG27_10980"/>
<proteinExistence type="predicted"/>
<sequence length="277" mass="32423">MLFRNSLLLLCCLYTSSSFAARWFEIEVLIYKQRPAPYLQEDFSLKHDEIKAKRSKDLLSPAYTAQAKQACIEGDSRFRSNSFTDSLVNSNPHSNVCDDSVDFLASYNQLPVTPVVEPREDTDDIYLMAPEQLQFVEQKNQLDRKGLTPILHTGWRFPEMSERNAPSIRLFSGEHLAKHSTPVENENNDFISLVGPTERYIPDQLQNVPKWEFDGLMKIYVRHYLFINADFDISQRLENGDYEKARFSQFKRVISNEIHYFDHPRMGMIVQIRRYNH</sequence>
<dbReference type="Proteomes" id="UP000050378">
    <property type="component" value="Unassembled WGS sequence"/>
</dbReference>
<feature type="chain" id="PRO_5006138343" description="Peptidoglycan-binding protein, CsiV" evidence="1">
    <location>
        <begin position="21"/>
        <end position="277"/>
    </location>
</feature>
<gene>
    <name evidence="2" type="ORF">AOG27_10980</name>
</gene>
<evidence type="ECO:0000313" key="3">
    <source>
        <dbReference type="Proteomes" id="UP000050378"/>
    </source>
</evidence>
<dbReference type="Pfam" id="PF10972">
    <property type="entry name" value="CsiV"/>
    <property type="match status" value="1"/>
</dbReference>
<dbReference type="EMBL" id="LJTC01000006">
    <property type="protein sequence ID" value="KPM83603.1"/>
    <property type="molecule type" value="Genomic_DNA"/>
</dbReference>